<dbReference type="InterPro" id="IPR013767">
    <property type="entry name" value="PAS_fold"/>
</dbReference>
<keyword evidence="3" id="KW-0832">Ubl conjugation</keyword>
<dbReference type="SUPFAM" id="SSF47459">
    <property type="entry name" value="HLH, helix-loop-helix DNA-binding domain"/>
    <property type="match status" value="1"/>
</dbReference>
<keyword evidence="2" id="KW-0677">Repeat</keyword>
<dbReference type="PANTHER" id="PTHR23043">
    <property type="entry name" value="HYPOXIA-INDUCIBLE FACTOR 1 ALPHA"/>
    <property type="match status" value="1"/>
</dbReference>
<keyword evidence="6" id="KW-0010">Activator</keyword>
<dbReference type="EMBL" id="MT423675">
    <property type="protein sequence ID" value="QQY98957.1"/>
    <property type="molecule type" value="mRNA"/>
</dbReference>
<dbReference type="InterPro" id="IPR035965">
    <property type="entry name" value="PAS-like_dom_sf"/>
</dbReference>
<dbReference type="SMART" id="SM00091">
    <property type="entry name" value="PAS"/>
    <property type="match status" value="2"/>
</dbReference>
<dbReference type="Gene3D" id="3.30.450.20">
    <property type="entry name" value="PAS domain"/>
    <property type="match status" value="2"/>
</dbReference>
<feature type="region of interest" description="Disordered" evidence="10">
    <location>
        <begin position="1"/>
        <end position="25"/>
    </location>
</feature>
<dbReference type="SUPFAM" id="SSF55785">
    <property type="entry name" value="PYP-like sensor domain (PAS domain)"/>
    <property type="match status" value="2"/>
</dbReference>
<evidence type="ECO:0000256" key="8">
    <source>
        <dbReference type="ARBA" id="ARBA00023242"/>
    </source>
</evidence>
<dbReference type="SMART" id="SM00353">
    <property type="entry name" value="HLH"/>
    <property type="match status" value="1"/>
</dbReference>
<evidence type="ECO:0000259" key="11">
    <source>
        <dbReference type="PROSITE" id="PS50112"/>
    </source>
</evidence>
<dbReference type="PROSITE" id="PS50112">
    <property type="entry name" value="PAS"/>
    <property type="match status" value="2"/>
</dbReference>
<dbReference type="GO" id="GO:0046983">
    <property type="term" value="F:protein dimerization activity"/>
    <property type="evidence" value="ECO:0007669"/>
    <property type="project" value="InterPro"/>
</dbReference>
<dbReference type="SMART" id="SM00086">
    <property type="entry name" value="PAC"/>
    <property type="match status" value="1"/>
</dbReference>
<protein>
    <submittedName>
        <fullName evidence="13">Hypoxia inducible factor 1-alpha protein</fullName>
    </submittedName>
    <submittedName>
        <fullName evidence="14">Hypoxia inducible factor-1a</fullName>
    </submittedName>
</protein>
<feature type="compositionally biased region" description="Polar residues" evidence="10">
    <location>
        <begin position="446"/>
        <end position="474"/>
    </location>
</feature>
<comment type="subcellular location">
    <subcellularLocation>
        <location evidence="1">Nucleus</location>
    </subcellularLocation>
</comment>
<dbReference type="CDD" id="cd00130">
    <property type="entry name" value="PAS"/>
    <property type="match status" value="2"/>
</dbReference>
<feature type="region of interest" description="Disordered" evidence="10">
    <location>
        <begin position="610"/>
        <end position="637"/>
    </location>
</feature>
<dbReference type="Pfam" id="PF00989">
    <property type="entry name" value="PAS"/>
    <property type="match status" value="1"/>
</dbReference>
<keyword evidence="7" id="KW-0804">Transcription</keyword>
<keyword evidence="5" id="KW-0238">DNA-binding</keyword>
<dbReference type="GO" id="GO:0005634">
    <property type="term" value="C:nucleus"/>
    <property type="evidence" value="ECO:0007669"/>
    <property type="project" value="UniProtKB-SubCell"/>
</dbReference>
<feature type="domain" description="PAS" evidence="11">
    <location>
        <begin position="85"/>
        <end position="148"/>
    </location>
</feature>
<reference evidence="14" key="2">
    <citation type="submission" date="2020-05" db="EMBL/GenBank/DDBJ databases">
        <authorList>
            <person name="Wang Y."/>
            <person name="Zhang X."/>
        </authorList>
    </citation>
    <scope>NUCLEOTIDE SEQUENCE</scope>
</reference>
<feature type="domain" description="PAS" evidence="11">
    <location>
        <begin position="231"/>
        <end position="282"/>
    </location>
</feature>
<organism evidence="13">
    <name type="scientific">Anadara broughtonii</name>
    <name type="common">Blood clam</name>
    <name type="synonym">Scapharca broughtonii</name>
    <dbReference type="NCBI Taxonomy" id="148819"/>
    <lineage>
        <taxon>Eukaryota</taxon>
        <taxon>Metazoa</taxon>
        <taxon>Spiralia</taxon>
        <taxon>Lophotrochozoa</taxon>
        <taxon>Mollusca</taxon>
        <taxon>Bivalvia</taxon>
        <taxon>Autobranchia</taxon>
        <taxon>Pteriomorphia</taxon>
        <taxon>Arcoida</taxon>
        <taxon>Arcoidea</taxon>
        <taxon>Arcidae</taxon>
        <taxon>Anadara</taxon>
    </lineage>
</organism>
<dbReference type="Pfam" id="PF14598">
    <property type="entry name" value="PAS_11"/>
    <property type="match status" value="1"/>
</dbReference>
<dbReference type="InterPro" id="IPR001610">
    <property type="entry name" value="PAC"/>
</dbReference>
<name>A0A4D6WH33_ANABR</name>
<dbReference type="EMBL" id="MH936548">
    <property type="protein sequence ID" value="QCI03228.1"/>
    <property type="molecule type" value="mRNA"/>
</dbReference>
<keyword evidence="4" id="KW-0805">Transcription regulation</keyword>
<dbReference type="GO" id="GO:0071456">
    <property type="term" value="P:cellular response to hypoxia"/>
    <property type="evidence" value="ECO:0007669"/>
    <property type="project" value="TreeGrafter"/>
</dbReference>
<dbReference type="FunFam" id="3.30.450.20:FF:000015">
    <property type="entry name" value="Hypoxia-inducible factor 1-alpha isoform 1"/>
    <property type="match status" value="1"/>
</dbReference>
<evidence type="ECO:0000256" key="7">
    <source>
        <dbReference type="ARBA" id="ARBA00023163"/>
    </source>
</evidence>
<dbReference type="Pfam" id="PF23171">
    <property type="entry name" value="bHLH_HIF1A"/>
    <property type="match status" value="1"/>
</dbReference>
<evidence type="ECO:0000256" key="4">
    <source>
        <dbReference type="ARBA" id="ARBA00023015"/>
    </source>
</evidence>
<evidence type="ECO:0000256" key="10">
    <source>
        <dbReference type="SAM" id="MobiDB-lite"/>
    </source>
</evidence>
<sequence>MAGKRRNSEKRKEKSRDAARCRRGKESEVFTELAQQLPIAESMASQLDKASVMRLALSHLQISQIMMKRNNEEEVEDCKLDYLTFKALDGFILMLSKDGDLIYVSESVVKYLGIQQIDMMGQSIYEFAHPCDHDEIKDVLLSKSGHKDNQIFFIRMKCTITSKGRSVNLKSASYKVIKCSGRMLDPYDINGQDVKNSKDSRPFLAAVGEPIPHPSNIEVPLDSKTFLSRHNMDMKFTFCDERMKELIGYNSEELLGKSLYNYHHVLDSEIVDKAYKDLFSKGQTMTGQYRFMAKHGGFVWVITQGTVIYNSRTQKPQCVVCVHFVISSYEQTNIILSDVQEAEEVVEVEELASPIMSTEDVFQPRPCDMDDEDFYFPPGTKKVEQQTKLVDLTHLAPNAGDVCIPLSFPMASADKRLDFSKFMEQTRTQTDKDLPVIQIKEEPGVNPTSFCNKERSPYNNGSMASSPKSQTMSPMGSPVEYLTTINTADISAMDKFFSALDPSTDFDQSESQAQQEDIEFDKRAPYIPMTEEHDFSLLPMSTEELFHLNSDFDPGLFGRTESVFIPKEQVMEAPPQPTRLKLREMLEGSTVKVCLERPPETFNIKQMKRPFDKSSMEKGPPAKERKIDAGPTTEKQKPNSVLMNLLLRGEDTKAGYSVNNAIREINTKQKFGLQQKQTQHFPGLINQHGSMPVEKDIFEALESELKSLQHY</sequence>
<evidence type="ECO:0000313" key="13">
    <source>
        <dbReference type="EMBL" id="QCI03228.1"/>
    </source>
</evidence>
<feature type="region of interest" description="Disordered" evidence="10">
    <location>
        <begin position="443"/>
        <end position="476"/>
    </location>
</feature>
<dbReference type="InterPro" id="IPR011598">
    <property type="entry name" value="bHLH_dom"/>
</dbReference>
<feature type="compositionally biased region" description="Basic and acidic residues" evidence="10">
    <location>
        <begin position="610"/>
        <end position="628"/>
    </location>
</feature>
<keyword evidence="8" id="KW-0539">Nucleus</keyword>
<dbReference type="CDD" id="cd11433">
    <property type="entry name" value="bHLH-PAS_HIF"/>
    <property type="match status" value="1"/>
</dbReference>
<feature type="domain" description="BHLH" evidence="12">
    <location>
        <begin position="10"/>
        <end position="63"/>
    </location>
</feature>
<feature type="compositionally biased region" description="Basic and acidic residues" evidence="10">
    <location>
        <begin position="10"/>
        <end position="25"/>
    </location>
</feature>
<dbReference type="PROSITE" id="PS50888">
    <property type="entry name" value="BHLH"/>
    <property type="match status" value="1"/>
</dbReference>
<dbReference type="PANTHER" id="PTHR23043:SF17">
    <property type="entry name" value="PROTEIN SIMILAR"/>
    <property type="match status" value="1"/>
</dbReference>
<dbReference type="InterPro" id="IPR036638">
    <property type="entry name" value="HLH_DNA-bd_sf"/>
</dbReference>
<evidence type="ECO:0000256" key="6">
    <source>
        <dbReference type="ARBA" id="ARBA00023159"/>
    </source>
</evidence>
<dbReference type="AlphaFoldDB" id="A0A4D6WH33"/>
<reference evidence="13" key="1">
    <citation type="submission" date="2018-09" db="EMBL/GenBank/DDBJ databases">
        <authorList>
            <person name="Gaowei Z."/>
        </authorList>
    </citation>
    <scope>NUCLEOTIDE SEQUENCE</scope>
</reference>
<dbReference type="NCBIfam" id="TIGR00229">
    <property type="entry name" value="sensory_box"/>
    <property type="match status" value="1"/>
</dbReference>
<evidence type="ECO:0000256" key="9">
    <source>
        <dbReference type="ARBA" id="ARBA00023278"/>
    </source>
</evidence>
<keyword evidence="9" id="KW-0379">Hydroxylation</keyword>
<evidence type="ECO:0000256" key="5">
    <source>
        <dbReference type="ARBA" id="ARBA00023125"/>
    </source>
</evidence>
<accession>A0A4D6WH33</accession>
<evidence type="ECO:0000259" key="12">
    <source>
        <dbReference type="PROSITE" id="PS50888"/>
    </source>
</evidence>
<dbReference type="GO" id="GO:0000977">
    <property type="term" value="F:RNA polymerase II transcription regulatory region sequence-specific DNA binding"/>
    <property type="evidence" value="ECO:0007669"/>
    <property type="project" value="TreeGrafter"/>
</dbReference>
<dbReference type="GO" id="GO:0000981">
    <property type="term" value="F:DNA-binding transcription factor activity, RNA polymerase II-specific"/>
    <property type="evidence" value="ECO:0007669"/>
    <property type="project" value="TreeGrafter"/>
</dbReference>
<evidence type="ECO:0000256" key="3">
    <source>
        <dbReference type="ARBA" id="ARBA00022843"/>
    </source>
</evidence>
<proteinExistence type="evidence at transcript level"/>
<evidence type="ECO:0000256" key="2">
    <source>
        <dbReference type="ARBA" id="ARBA00022737"/>
    </source>
</evidence>
<dbReference type="InterPro" id="IPR000014">
    <property type="entry name" value="PAS"/>
</dbReference>
<evidence type="ECO:0000313" key="14">
    <source>
        <dbReference type="EMBL" id="QQY98957.1"/>
    </source>
</evidence>
<evidence type="ECO:0000256" key="1">
    <source>
        <dbReference type="ARBA" id="ARBA00004123"/>
    </source>
</evidence>